<keyword evidence="1" id="KW-0812">Transmembrane</keyword>
<gene>
    <name evidence="4" type="ORF">GL284_15580</name>
</gene>
<evidence type="ECO:0000313" key="4">
    <source>
        <dbReference type="EMBL" id="MTH65692.1"/>
    </source>
</evidence>
<sequence length="299" mass="31761">MSADRGSGAPLLDQAIDLLIRLQSEPSPEITLSLIRSWRQRSPQHEAAWCRAAKLHGLSGEVLAPKDTAGMPRRTLLIGGLALAGLGLSLGPGLVTVARADYQTGLAEIREVTLADGSRVTLGPKTALAAPAPRQAALLQGMVFLDIKAAPQPFRLRADDCAFELSQGQFDLSMQAREIDLSVAGGQVSAQNRILAAGDWLRLDTQGRTLQAGTRPPTEIASWRDAFLIAQSEPLASVSARIARWLPGRLVIASPSLAGRRISGIYDLRDPLAALRAAVQPTGGQVRQVTPLLTIISAL</sequence>
<evidence type="ECO:0000313" key="5">
    <source>
        <dbReference type="Proteomes" id="UP000478740"/>
    </source>
</evidence>
<evidence type="ECO:0000259" key="3">
    <source>
        <dbReference type="Pfam" id="PF16220"/>
    </source>
</evidence>
<keyword evidence="1" id="KW-1133">Transmembrane helix</keyword>
<dbReference type="Pfam" id="PF04773">
    <property type="entry name" value="FecR"/>
    <property type="match status" value="1"/>
</dbReference>
<dbReference type="PANTHER" id="PTHR30273">
    <property type="entry name" value="PERIPLASMIC SIGNAL SENSOR AND SIGMA FACTOR ACTIVATOR FECR-RELATED"/>
    <property type="match status" value="1"/>
</dbReference>
<comment type="caution">
    <text evidence="4">The sequence shown here is derived from an EMBL/GenBank/DDBJ whole genome shotgun (WGS) entry which is preliminary data.</text>
</comment>
<dbReference type="PIRSF" id="PIRSF018266">
    <property type="entry name" value="FecR"/>
    <property type="match status" value="1"/>
</dbReference>
<organism evidence="4 5">
    <name type="scientific">Paracoccus shanxieyensis</name>
    <dbReference type="NCBI Taxonomy" id="2675752"/>
    <lineage>
        <taxon>Bacteria</taxon>
        <taxon>Pseudomonadati</taxon>
        <taxon>Pseudomonadota</taxon>
        <taxon>Alphaproteobacteria</taxon>
        <taxon>Rhodobacterales</taxon>
        <taxon>Paracoccaceae</taxon>
        <taxon>Paracoccus</taxon>
    </lineage>
</organism>
<dbReference type="AlphaFoldDB" id="A0A6L6J2S8"/>
<dbReference type="PANTHER" id="PTHR30273:SF2">
    <property type="entry name" value="PROTEIN FECR"/>
    <property type="match status" value="1"/>
</dbReference>
<dbReference type="EMBL" id="WMII01000015">
    <property type="protein sequence ID" value="MTH65692.1"/>
    <property type="molecule type" value="Genomic_DNA"/>
</dbReference>
<dbReference type="InterPro" id="IPR006860">
    <property type="entry name" value="FecR"/>
</dbReference>
<dbReference type="GO" id="GO:0016989">
    <property type="term" value="F:sigma factor antagonist activity"/>
    <property type="evidence" value="ECO:0007669"/>
    <property type="project" value="TreeGrafter"/>
</dbReference>
<keyword evidence="1" id="KW-0472">Membrane</keyword>
<protein>
    <submittedName>
        <fullName evidence="4">DUF4880 domain-containing protein</fullName>
    </submittedName>
</protein>
<dbReference type="InterPro" id="IPR012373">
    <property type="entry name" value="Ferrdict_sens_TM"/>
</dbReference>
<name>A0A6L6J2S8_9RHOB</name>
<feature type="transmembrane region" description="Helical" evidence="1">
    <location>
        <begin position="76"/>
        <end position="95"/>
    </location>
</feature>
<dbReference type="Pfam" id="PF16220">
    <property type="entry name" value="DUF4880"/>
    <property type="match status" value="1"/>
</dbReference>
<dbReference type="Proteomes" id="UP000478740">
    <property type="component" value="Unassembled WGS sequence"/>
</dbReference>
<proteinExistence type="predicted"/>
<dbReference type="InterPro" id="IPR032623">
    <property type="entry name" value="FecR_N"/>
</dbReference>
<feature type="domain" description="FecR N-terminal" evidence="3">
    <location>
        <begin position="13"/>
        <end position="54"/>
    </location>
</feature>
<evidence type="ECO:0000256" key="1">
    <source>
        <dbReference type="SAM" id="Phobius"/>
    </source>
</evidence>
<feature type="domain" description="FecR protein" evidence="2">
    <location>
        <begin position="101"/>
        <end position="188"/>
    </location>
</feature>
<accession>A0A6L6J2S8</accession>
<evidence type="ECO:0000259" key="2">
    <source>
        <dbReference type="Pfam" id="PF04773"/>
    </source>
</evidence>
<reference evidence="4 5" key="1">
    <citation type="submission" date="2019-11" db="EMBL/GenBank/DDBJ databases">
        <authorList>
            <person name="Dong K."/>
        </authorList>
    </citation>
    <scope>NUCLEOTIDE SEQUENCE [LARGE SCALE GENOMIC DNA]</scope>
    <source>
        <strain evidence="4 5">DK608</strain>
    </source>
</reference>
<keyword evidence="5" id="KW-1185">Reference proteome</keyword>
<dbReference type="Gene3D" id="2.60.120.1440">
    <property type="match status" value="1"/>
</dbReference>
<dbReference type="RefSeq" id="WP_155045565.1">
    <property type="nucleotide sequence ID" value="NZ_WMIH01000015.1"/>
</dbReference>